<protein>
    <submittedName>
        <fullName evidence="1">Uncharacterized protein</fullName>
    </submittedName>
</protein>
<gene>
    <name evidence="1" type="ordered locus">Lcho_0645</name>
</gene>
<dbReference type="SUPFAM" id="SSF52540">
    <property type="entry name" value="P-loop containing nucleoside triphosphate hydrolases"/>
    <property type="match status" value="1"/>
</dbReference>
<dbReference type="eggNOG" id="COG1672">
    <property type="taxonomic scope" value="Bacteria"/>
</dbReference>
<dbReference type="KEGG" id="lch:Lcho_0645"/>
<dbReference type="OrthoDB" id="8576717at2"/>
<dbReference type="InterPro" id="IPR027417">
    <property type="entry name" value="P-loop_NTPase"/>
</dbReference>
<dbReference type="Proteomes" id="UP000001693">
    <property type="component" value="Chromosome"/>
</dbReference>
<sequence length="377" mass="40943">MDSNLSVFHRASLADVYVRRILSAKGASGVFLAAPRRTGKSTFIREDLVPALQAQHAEVIYVDLWADRSADPGELIGSAIQRHLLSRESRLLQWARKGGLDKIAVGGLQLDIQKVGVGRGTTLAEGLSALSDATQALIVLVIDEAQHALTTEAGASALFALKAARDQINSSAHHGFRLVATGSNRDKLALLVHGKDQAFLNASLVDMPLLDDAYLAWELQQFDGEILPSLSALHDAFAICGHRPETLRRVLDELAFVPDLDASRADALLLQQTRAALEEARREFMRQVNSLPPLQAAVLQTMAETGDLYAPFRTPTLTRYRAVCAQLSAEEIRIDNSAIQYALDALRDKALVWKSARGVYAIEDGQHAAWLVNGAGS</sequence>
<name>B1XZS4_LEPCP</name>
<proteinExistence type="predicted"/>
<dbReference type="HOGENOM" id="CLU_043775_1_0_4"/>
<dbReference type="Gene3D" id="3.40.50.300">
    <property type="entry name" value="P-loop containing nucleotide triphosphate hydrolases"/>
    <property type="match status" value="1"/>
</dbReference>
<accession>B1XZS4</accession>
<evidence type="ECO:0000313" key="1">
    <source>
        <dbReference type="EMBL" id="ACB32920.1"/>
    </source>
</evidence>
<keyword evidence="2" id="KW-1185">Reference proteome</keyword>
<dbReference type="STRING" id="395495.Lcho_0645"/>
<dbReference type="PANTHER" id="PTHR34301">
    <property type="entry name" value="DNA-BINDING PROTEIN-RELATED"/>
    <property type="match status" value="1"/>
</dbReference>
<evidence type="ECO:0000313" key="2">
    <source>
        <dbReference type="Proteomes" id="UP000001693"/>
    </source>
</evidence>
<dbReference type="AlphaFoldDB" id="B1XZS4"/>
<dbReference type="PANTHER" id="PTHR34301:SF8">
    <property type="entry name" value="ATPASE DOMAIN-CONTAINING PROTEIN"/>
    <property type="match status" value="1"/>
</dbReference>
<organism evidence="1 2">
    <name type="scientific">Leptothrix cholodnii (strain ATCC 51168 / LMG 8142 / SP-6)</name>
    <name type="common">Leptothrix discophora (strain SP-6)</name>
    <dbReference type="NCBI Taxonomy" id="395495"/>
    <lineage>
        <taxon>Bacteria</taxon>
        <taxon>Pseudomonadati</taxon>
        <taxon>Pseudomonadota</taxon>
        <taxon>Betaproteobacteria</taxon>
        <taxon>Burkholderiales</taxon>
        <taxon>Sphaerotilaceae</taxon>
        <taxon>Leptothrix</taxon>
    </lineage>
</organism>
<dbReference type="RefSeq" id="WP_012345682.1">
    <property type="nucleotide sequence ID" value="NC_010524.1"/>
</dbReference>
<reference evidence="1 2" key="1">
    <citation type="submission" date="2008-03" db="EMBL/GenBank/DDBJ databases">
        <title>Complete sequence of Leptothrix cholodnii SP-6.</title>
        <authorList>
            <consortium name="US DOE Joint Genome Institute"/>
            <person name="Copeland A."/>
            <person name="Lucas S."/>
            <person name="Lapidus A."/>
            <person name="Glavina del Rio T."/>
            <person name="Dalin E."/>
            <person name="Tice H."/>
            <person name="Bruce D."/>
            <person name="Goodwin L."/>
            <person name="Pitluck S."/>
            <person name="Chertkov O."/>
            <person name="Brettin T."/>
            <person name="Detter J.C."/>
            <person name="Han C."/>
            <person name="Kuske C.R."/>
            <person name="Schmutz J."/>
            <person name="Larimer F."/>
            <person name="Land M."/>
            <person name="Hauser L."/>
            <person name="Kyrpides N."/>
            <person name="Lykidis A."/>
            <person name="Emerson D."/>
            <person name="Richardson P."/>
        </authorList>
    </citation>
    <scope>NUCLEOTIDE SEQUENCE [LARGE SCALE GENOMIC DNA]</scope>
    <source>
        <strain evidence="2">ATCC 51168 / LMG 8142 / SP-6</strain>
    </source>
</reference>
<dbReference type="EMBL" id="CP001013">
    <property type="protein sequence ID" value="ACB32920.1"/>
    <property type="molecule type" value="Genomic_DNA"/>
</dbReference>